<dbReference type="GO" id="GO:0071555">
    <property type="term" value="P:cell wall organization"/>
    <property type="evidence" value="ECO:0007669"/>
    <property type="project" value="UniProtKB-KW"/>
</dbReference>
<dbReference type="InterPro" id="IPR003170">
    <property type="entry name" value="MurB"/>
</dbReference>
<keyword evidence="13 16" id="KW-0131">Cell cycle</keyword>
<dbReference type="PROSITE" id="PS51387">
    <property type="entry name" value="FAD_PCMH"/>
    <property type="match status" value="1"/>
</dbReference>
<dbReference type="Proteomes" id="UP000253891">
    <property type="component" value="Unassembled WGS sequence"/>
</dbReference>
<evidence type="ECO:0000256" key="7">
    <source>
        <dbReference type="ARBA" id="ARBA00022630"/>
    </source>
</evidence>
<dbReference type="InterPro" id="IPR036635">
    <property type="entry name" value="MurB_C_sf"/>
</dbReference>
<comment type="function">
    <text evidence="2 16">Cell wall formation.</text>
</comment>
<dbReference type="InterPro" id="IPR016167">
    <property type="entry name" value="FAD-bd_PCMH_sub1"/>
</dbReference>
<evidence type="ECO:0000256" key="4">
    <source>
        <dbReference type="ARBA" id="ARBA00004752"/>
    </source>
</evidence>
<keyword evidence="8 16" id="KW-0274">FAD</keyword>
<evidence type="ECO:0000256" key="14">
    <source>
        <dbReference type="ARBA" id="ARBA00023316"/>
    </source>
</evidence>
<organism evidence="18 19">
    <name type="scientific">Fructobacillus ficulneus</name>
    <dbReference type="NCBI Taxonomy" id="157463"/>
    <lineage>
        <taxon>Bacteria</taxon>
        <taxon>Bacillati</taxon>
        <taxon>Bacillota</taxon>
        <taxon>Bacilli</taxon>
        <taxon>Lactobacillales</taxon>
        <taxon>Lactobacillaceae</taxon>
        <taxon>Fructobacillus</taxon>
    </lineage>
</organism>
<evidence type="ECO:0000256" key="10">
    <source>
        <dbReference type="ARBA" id="ARBA00022960"/>
    </source>
</evidence>
<keyword evidence="14 16" id="KW-0961">Cell wall biogenesis/degradation</keyword>
<dbReference type="SUPFAM" id="SSF56194">
    <property type="entry name" value="Uridine diphospho-N-Acetylenolpyruvylglucosamine reductase, MurB, C-terminal domain"/>
    <property type="match status" value="1"/>
</dbReference>
<evidence type="ECO:0000256" key="16">
    <source>
        <dbReference type="HAMAP-Rule" id="MF_00037"/>
    </source>
</evidence>
<evidence type="ECO:0000256" key="3">
    <source>
        <dbReference type="ARBA" id="ARBA00004496"/>
    </source>
</evidence>
<dbReference type="GO" id="GO:0051301">
    <property type="term" value="P:cell division"/>
    <property type="evidence" value="ECO:0007669"/>
    <property type="project" value="UniProtKB-KW"/>
</dbReference>
<dbReference type="GO" id="GO:0005829">
    <property type="term" value="C:cytosol"/>
    <property type="evidence" value="ECO:0007669"/>
    <property type="project" value="TreeGrafter"/>
</dbReference>
<dbReference type="Pfam" id="PF01565">
    <property type="entry name" value="FAD_binding_4"/>
    <property type="match status" value="1"/>
</dbReference>
<comment type="subcellular location">
    <subcellularLocation>
        <location evidence="3 16">Cytoplasm</location>
    </subcellularLocation>
</comment>
<comment type="catalytic activity">
    <reaction evidence="15 16">
        <text>UDP-N-acetyl-alpha-D-muramate + NADP(+) = UDP-N-acetyl-3-O-(1-carboxyvinyl)-alpha-D-glucosamine + NADPH + H(+)</text>
        <dbReference type="Rhea" id="RHEA:12248"/>
        <dbReference type="ChEBI" id="CHEBI:15378"/>
        <dbReference type="ChEBI" id="CHEBI:57783"/>
        <dbReference type="ChEBI" id="CHEBI:58349"/>
        <dbReference type="ChEBI" id="CHEBI:68483"/>
        <dbReference type="ChEBI" id="CHEBI:70757"/>
        <dbReference type="EC" id="1.3.1.98"/>
    </reaction>
</comment>
<feature type="active site" description="Proton donor" evidence="16">
    <location>
        <position position="215"/>
    </location>
</feature>
<comment type="pathway">
    <text evidence="4 16">Cell wall biogenesis; peptidoglycan biosynthesis.</text>
</comment>
<evidence type="ECO:0000256" key="15">
    <source>
        <dbReference type="ARBA" id="ARBA00048914"/>
    </source>
</evidence>
<comment type="similarity">
    <text evidence="16">Belongs to the MurB family.</text>
</comment>
<evidence type="ECO:0000256" key="6">
    <source>
        <dbReference type="ARBA" id="ARBA00022618"/>
    </source>
</evidence>
<feature type="active site" evidence="16">
    <location>
        <position position="165"/>
    </location>
</feature>
<dbReference type="Pfam" id="PF02873">
    <property type="entry name" value="MurB_C"/>
    <property type="match status" value="1"/>
</dbReference>
<dbReference type="Gene3D" id="3.30.465.10">
    <property type="match status" value="1"/>
</dbReference>
<evidence type="ECO:0000256" key="8">
    <source>
        <dbReference type="ARBA" id="ARBA00022827"/>
    </source>
</evidence>
<dbReference type="STRING" id="157463.GCA_001047075_01464"/>
<dbReference type="Gene3D" id="3.30.43.10">
    <property type="entry name" value="Uridine Diphospho-n-acetylenolpyruvylglucosamine Reductase, domain 2"/>
    <property type="match status" value="1"/>
</dbReference>
<keyword evidence="19" id="KW-1185">Reference proteome</keyword>
<dbReference type="NCBIfam" id="NF010480">
    <property type="entry name" value="PRK13905.1"/>
    <property type="match status" value="1"/>
</dbReference>
<dbReference type="Gene3D" id="3.90.78.10">
    <property type="entry name" value="UDP-N-acetylenolpyruvoylglucosamine reductase, C-terminal domain"/>
    <property type="match status" value="1"/>
</dbReference>
<evidence type="ECO:0000259" key="17">
    <source>
        <dbReference type="PROSITE" id="PS51387"/>
    </source>
</evidence>
<protein>
    <recommendedName>
        <fullName evidence="16">UDP-N-acetylenolpyruvoylglucosamine reductase</fullName>
        <ecNumber evidence="16">1.3.1.98</ecNumber>
    </recommendedName>
    <alternativeName>
        <fullName evidence="16">UDP-N-acetylmuramate dehydrogenase</fullName>
    </alternativeName>
</protein>
<dbReference type="EMBL" id="DF968005">
    <property type="protein sequence ID" value="GAP00584.1"/>
    <property type="molecule type" value="Genomic_DNA"/>
</dbReference>
<accession>A0A0K8MK73</accession>
<dbReference type="NCBIfam" id="TIGR00179">
    <property type="entry name" value="murB"/>
    <property type="match status" value="1"/>
</dbReference>
<keyword evidence="5 16" id="KW-0963">Cytoplasm</keyword>
<keyword evidence="12 16" id="KW-0560">Oxidoreductase</keyword>
<dbReference type="AlphaFoldDB" id="A0A0K8MK73"/>
<dbReference type="InterPro" id="IPR016169">
    <property type="entry name" value="FAD-bd_PCMH_sub2"/>
</dbReference>
<evidence type="ECO:0000256" key="13">
    <source>
        <dbReference type="ARBA" id="ARBA00023306"/>
    </source>
</evidence>
<dbReference type="InterPro" id="IPR011601">
    <property type="entry name" value="MurB_C"/>
</dbReference>
<feature type="active site" evidence="16">
    <location>
        <position position="285"/>
    </location>
</feature>
<keyword evidence="11 16" id="KW-0573">Peptidoglycan synthesis</keyword>
<dbReference type="InterPro" id="IPR036318">
    <property type="entry name" value="FAD-bd_PCMH-like_sf"/>
</dbReference>
<feature type="domain" description="FAD-binding PCMH-type" evidence="17">
    <location>
        <begin position="21"/>
        <end position="186"/>
    </location>
</feature>
<evidence type="ECO:0000313" key="19">
    <source>
        <dbReference type="Proteomes" id="UP000253891"/>
    </source>
</evidence>
<evidence type="ECO:0000256" key="2">
    <source>
        <dbReference type="ARBA" id="ARBA00003921"/>
    </source>
</evidence>
<dbReference type="UniPathway" id="UPA00219"/>
<keyword evidence="10 16" id="KW-0133">Cell shape</keyword>
<dbReference type="PANTHER" id="PTHR21071:SF4">
    <property type="entry name" value="UDP-N-ACETYLENOLPYRUVOYLGLUCOSAMINE REDUCTASE"/>
    <property type="match status" value="1"/>
</dbReference>
<dbReference type="GO" id="GO:0008762">
    <property type="term" value="F:UDP-N-acetylmuramate dehydrogenase activity"/>
    <property type="evidence" value="ECO:0007669"/>
    <property type="project" value="UniProtKB-UniRule"/>
</dbReference>
<dbReference type="EC" id="1.3.1.98" evidence="16"/>
<sequence length="292" mass="31515">MEKAPLQIKEQQAIAPYAYTQAGGVADYLAIPQTLTELTDLLAWAKDQDLPVHIFGRLSNLVVRSGGLRGLVILTTDLKDIRQDGLKLTAQAGCDIIWLAAVAQEKGLAGLEWSAGIPGTVGGAVFMNAGAYGGQADMVVTEVKAVMPDLTLQTFAQDDLAFAYRHSVFQDNGGVIVEVTFALTEGNQADIRAKMDEINYARANKQPLSWPSNGSVFKRPTGHFAGKLIMDAGLQGTRVGGVEVSKKHAGFMVNLAQGTGNDYEDLIHLVQEKVFEAYQVELEPEVRILGDR</sequence>
<keyword evidence="7 16" id="KW-0285">Flavoprotein</keyword>
<dbReference type="PANTHER" id="PTHR21071">
    <property type="entry name" value="UDP-N-ACETYLENOLPYRUVOYLGLUCOSAMINE REDUCTASE"/>
    <property type="match status" value="1"/>
</dbReference>
<dbReference type="GO" id="GO:0071949">
    <property type="term" value="F:FAD binding"/>
    <property type="evidence" value="ECO:0007669"/>
    <property type="project" value="InterPro"/>
</dbReference>
<keyword evidence="6 16" id="KW-0132">Cell division</keyword>
<dbReference type="InterPro" id="IPR016166">
    <property type="entry name" value="FAD-bd_PCMH"/>
</dbReference>
<evidence type="ECO:0000313" key="18">
    <source>
        <dbReference type="EMBL" id="GAP00584.1"/>
    </source>
</evidence>
<dbReference type="RefSeq" id="WP_061993867.1">
    <property type="nucleotide sequence ID" value="NZ_DF968005.1"/>
</dbReference>
<reference evidence="18 19" key="1">
    <citation type="journal article" date="2015" name="BMC Genomics">
        <title>Comparative genomics of Fructobacillus spp. and Leuconostoc spp. reveals niche-specific evolution of Fructobacillus spp.</title>
        <authorList>
            <person name="Endo A."/>
            <person name="Tanizawa Y."/>
            <person name="Tanaka N."/>
            <person name="Maeno S."/>
            <person name="Kumar H."/>
            <person name="Shiwa Y."/>
            <person name="Okada S."/>
            <person name="Yoshikawa H."/>
            <person name="Dicks L."/>
            <person name="Nakagawa J."/>
            <person name="Arita M."/>
        </authorList>
    </citation>
    <scope>NUCLEOTIDE SEQUENCE [LARGE SCALE GENOMIC DNA]</scope>
    <source>
        <strain evidence="18 19">JCM 12225</strain>
    </source>
</reference>
<dbReference type="OrthoDB" id="9804753at2"/>
<evidence type="ECO:0000256" key="11">
    <source>
        <dbReference type="ARBA" id="ARBA00022984"/>
    </source>
</evidence>
<dbReference type="InterPro" id="IPR006094">
    <property type="entry name" value="Oxid_FAD_bind_N"/>
</dbReference>
<evidence type="ECO:0000256" key="5">
    <source>
        <dbReference type="ARBA" id="ARBA00022490"/>
    </source>
</evidence>
<dbReference type="SUPFAM" id="SSF56176">
    <property type="entry name" value="FAD-binding/transporter-associated domain-like"/>
    <property type="match status" value="1"/>
</dbReference>
<dbReference type="GO" id="GO:0008360">
    <property type="term" value="P:regulation of cell shape"/>
    <property type="evidence" value="ECO:0007669"/>
    <property type="project" value="UniProtKB-KW"/>
</dbReference>
<evidence type="ECO:0000256" key="9">
    <source>
        <dbReference type="ARBA" id="ARBA00022857"/>
    </source>
</evidence>
<keyword evidence="9 16" id="KW-0521">NADP</keyword>
<gene>
    <name evidence="16 18" type="primary">murB</name>
    <name evidence="18" type="ORF">FFIC_286030</name>
</gene>
<dbReference type="GO" id="GO:0009252">
    <property type="term" value="P:peptidoglycan biosynthetic process"/>
    <property type="evidence" value="ECO:0007669"/>
    <property type="project" value="UniProtKB-UniRule"/>
</dbReference>
<evidence type="ECO:0000256" key="12">
    <source>
        <dbReference type="ARBA" id="ARBA00023002"/>
    </source>
</evidence>
<name>A0A0K8MK73_9LACO</name>
<evidence type="ECO:0000256" key="1">
    <source>
        <dbReference type="ARBA" id="ARBA00001974"/>
    </source>
</evidence>
<proteinExistence type="inferred from homology"/>
<comment type="cofactor">
    <cofactor evidence="1 16">
        <name>FAD</name>
        <dbReference type="ChEBI" id="CHEBI:57692"/>
    </cofactor>
</comment>
<dbReference type="HAMAP" id="MF_00037">
    <property type="entry name" value="MurB"/>
    <property type="match status" value="1"/>
</dbReference>